<organism evidence="8 9">
    <name type="scientific">Sphaerulina musiva (strain SO2202)</name>
    <name type="common">Poplar stem canker fungus</name>
    <name type="synonym">Septoria musiva</name>
    <dbReference type="NCBI Taxonomy" id="692275"/>
    <lineage>
        <taxon>Eukaryota</taxon>
        <taxon>Fungi</taxon>
        <taxon>Dikarya</taxon>
        <taxon>Ascomycota</taxon>
        <taxon>Pezizomycotina</taxon>
        <taxon>Dothideomycetes</taxon>
        <taxon>Dothideomycetidae</taxon>
        <taxon>Mycosphaerellales</taxon>
        <taxon>Mycosphaerellaceae</taxon>
        <taxon>Sphaerulina</taxon>
    </lineage>
</organism>
<evidence type="ECO:0000256" key="6">
    <source>
        <dbReference type="ARBA" id="ARBA00040136"/>
    </source>
</evidence>
<evidence type="ECO:0000256" key="7">
    <source>
        <dbReference type="SAM" id="MobiDB-lite"/>
    </source>
</evidence>
<dbReference type="OMA" id="QLMKDAD"/>
<evidence type="ECO:0000256" key="1">
    <source>
        <dbReference type="ARBA" id="ARBA00004123"/>
    </source>
</evidence>
<dbReference type="SUPFAM" id="SSF47113">
    <property type="entry name" value="Histone-fold"/>
    <property type="match status" value="1"/>
</dbReference>
<evidence type="ECO:0000313" key="9">
    <source>
        <dbReference type="Proteomes" id="UP000016931"/>
    </source>
</evidence>
<dbReference type="Proteomes" id="UP000016931">
    <property type="component" value="Unassembled WGS sequence"/>
</dbReference>
<sequence>MTEPRQRPRAKGQPIFNQNDLNELLYAFGDSAQPLSTTVTTLDEILADFIIETCHAAALCASYSRRQKIKIDDFRWVLRKNPALLGRVNEQLFREKYIKNQRRLVDFDAYGKEGAAELADIAAAGGADESDLKAGKKGRGRKKKRKAEDEGGAGGSKKAKGI</sequence>
<dbReference type="Gene3D" id="1.10.20.10">
    <property type="entry name" value="Histone, subunit A"/>
    <property type="match status" value="1"/>
</dbReference>
<dbReference type="STRING" id="692275.M3CXV1"/>
<evidence type="ECO:0000256" key="2">
    <source>
        <dbReference type="ARBA" id="ARBA00023015"/>
    </source>
</evidence>
<dbReference type="InterPro" id="IPR009072">
    <property type="entry name" value="Histone-fold"/>
</dbReference>
<evidence type="ECO:0000313" key="8">
    <source>
        <dbReference type="EMBL" id="EMF08496.1"/>
    </source>
</evidence>
<keyword evidence="2" id="KW-0805">Transcription regulation</keyword>
<dbReference type="GO" id="GO:0005669">
    <property type="term" value="C:transcription factor TFIID complex"/>
    <property type="evidence" value="ECO:0007669"/>
    <property type="project" value="TreeGrafter"/>
</dbReference>
<evidence type="ECO:0000256" key="5">
    <source>
        <dbReference type="ARBA" id="ARBA00038392"/>
    </source>
</evidence>
<dbReference type="PANTHER" id="PTHR11380:SF5">
    <property type="entry name" value="TRANSCRIPTION INITIATION FACTOR TFIID SUBUNIT 13"/>
    <property type="match status" value="1"/>
</dbReference>
<dbReference type="EMBL" id="KB456271">
    <property type="protein sequence ID" value="EMF08496.1"/>
    <property type="molecule type" value="Genomic_DNA"/>
</dbReference>
<dbReference type="GO" id="GO:0051123">
    <property type="term" value="P:RNA polymerase II preinitiation complex assembly"/>
    <property type="evidence" value="ECO:0007669"/>
    <property type="project" value="TreeGrafter"/>
</dbReference>
<feature type="compositionally biased region" description="Basic residues" evidence="7">
    <location>
        <begin position="135"/>
        <end position="145"/>
    </location>
</feature>
<proteinExistence type="inferred from homology"/>
<reference evidence="8 9" key="1">
    <citation type="journal article" date="2012" name="PLoS Pathog.">
        <title>Diverse lifestyles and strategies of plant pathogenesis encoded in the genomes of eighteen Dothideomycetes fungi.</title>
        <authorList>
            <person name="Ohm R.A."/>
            <person name="Feau N."/>
            <person name="Henrissat B."/>
            <person name="Schoch C.L."/>
            <person name="Horwitz B.A."/>
            <person name="Barry K.W."/>
            <person name="Condon B.J."/>
            <person name="Copeland A.C."/>
            <person name="Dhillon B."/>
            <person name="Glaser F."/>
            <person name="Hesse C.N."/>
            <person name="Kosti I."/>
            <person name="LaButti K."/>
            <person name="Lindquist E.A."/>
            <person name="Lucas S."/>
            <person name="Salamov A.A."/>
            <person name="Bradshaw R.E."/>
            <person name="Ciuffetti L."/>
            <person name="Hamelin R.C."/>
            <person name="Kema G.H.J."/>
            <person name="Lawrence C."/>
            <person name="Scott J.A."/>
            <person name="Spatafora J.W."/>
            <person name="Turgeon B.G."/>
            <person name="de Wit P.J.G.M."/>
            <person name="Zhong S."/>
            <person name="Goodwin S.B."/>
            <person name="Grigoriev I.V."/>
        </authorList>
    </citation>
    <scope>NUCLEOTIDE SEQUENCE [LARGE SCALE GENOMIC DNA]</scope>
    <source>
        <strain evidence="8 9">SO2202</strain>
    </source>
</reference>
<accession>M3CXV1</accession>
<dbReference type="OrthoDB" id="10266074at2759"/>
<keyword evidence="4" id="KW-0539">Nucleus</keyword>
<dbReference type="eggNOG" id="KOG3901">
    <property type="taxonomic scope" value="Eukaryota"/>
</dbReference>
<dbReference type="PANTHER" id="PTHR11380">
    <property type="entry name" value="TRANSCRIPTION INITIATION FACTOR TFIID/SUPT3-RELATED"/>
    <property type="match status" value="1"/>
</dbReference>
<dbReference type="InterPro" id="IPR003195">
    <property type="entry name" value="TFIID_TAF13"/>
</dbReference>
<keyword evidence="9" id="KW-1185">Reference proteome</keyword>
<evidence type="ECO:0000256" key="3">
    <source>
        <dbReference type="ARBA" id="ARBA00023163"/>
    </source>
</evidence>
<dbReference type="AlphaFoldDB" id="M3CXV1"/>
<dbReference type="GO" id="GO:0046982">
    <property type="term" value="F:protein heterodimerization activity"/>
    <property type="evidence" value="ECO:0007669"/>
    <property type="project" value="InterPro"/>
</dbReference>
<feature type="region of interest" description="Disordered" evidence="7">
    <location>
        <begin position="126"/>
        <end position="162"/>
    </location>
</feature>
<name>M3CXV1_SPHMS</name>
<protein>
    <recommendedName>
        <fullName evidence="6">Transcription initiation factor TFIID subunit 13</fullName>
    </recommendedName>
</protein>
<dbReference type="HOGENOM" id="CLU_076665_1_1_1"/>
<gene>
    <name evidence="8" type="ORF">SEPMUDRAFT_152144</name>
</gene>
<dbReference type="GeneID" id="27904404"/>
<dbReference type="RefSeq" id="XP_016756617.1">
    <property type="nucleotide sequence ID" value="XM_016907267.1"/>
</dbReference>
<keyword evidence="3" id="KW-0804">Transcription</keyword>
<evidence type="ECO:0000256" key="4">
    <source>
        <dbReference type="ARBA" id="ARBA00023242"/>
    </source>
</evidence>
<comment type="similarity">
    <text evidence="5">Belongs to the TAF13 family.</text>
</comment>
<comment type="subcellular location">
    <subcellularLocation>
        <location evidence="1">Nucleus</location>
    </subcellularLocation>
</comment>
<dbReference type="Pfam" id="PF02269">
    <property type="entry name" value="TFIID-18kDa"/>
    <property type="match status" value="1"/>
</dbReference>